<dbReference type="OrthoDB" id="6235964at2759"/>
<feature type="region of interest" description="Disordered" evidence="1">
    <location>
        <begin position="14"/>
        <end position="38"/>
    </location>
</feature>
<feature type="region of interest" description="Disordered" evidence="1">
    <location>
        <begin position="93"/>
        <end position="117"/>
    </location>
</feature>
<feature type="non-terminal residue" evidence="2">
    <location>
        <position position="291"/>
    </location>
</feature>
<dbReference type="GO" id="GO:0005829">
    <property type="term" value="C:cytosol"/>
    <property type="evidence" value="ECO:0007669"/>
    <property type="project" value="TreeGrafter"/>
</dbReference>
<dbReference type="GO" id="GO:0005886">
    <property type="term" value="C:plasma membrane"/>
    <property type="evidence" value="ECO:0007669"/>
    <property type="project" value="TreeGrafter"/>
</dbReference>
<accession>A0A9Q0DNT1</accession>
<proteinExistence type="predicted"/>
<name>A0A9Q0DNT1_9TELE</name>
<keyword evidence="3" id="KW-1185">Reference proteome</keyword>
<feature type="region of interest" description="Disordered" evidence="1">
    <location>
        <begin position="142"/>
        <end position="175"/>
    </location>
</feature>
<dbReference type="PANTHER" id="PTHR11243:SF15">
    <property type="entry name" value="RAS-ASSOCIATED AND PLECKSTRIN HOMOLOGY DOMAINS-CONTAINING PROTEIN 1"/>
    <property type="match status" value="1"/>
</dbReference>
<dbReference type="AlphaFoldDB" id="A0A9Q0DNT1"/>
<organism evidence="2 3">
    <name type="scientific">Muraenolepis orangiensis</name>
    <name type="common">Patagonian moray cod</name>
    <dbReference type="NCBI Taxonomy" id="630683"/>
    <lineage>
        <taxon>Eukaryota</taxon>
        <taxon>Metazoa</taxon>
        <taxon>Chordata</taxon>
        <taxon>Craniata</taxon>
        <taxon>Vertebrata</taxon>
        <taxon>Euteleostomi</taxon>
        <taxon>Actinopterygii</taxon>
        <taxon>Neopterygii</taxon>
        <taxon>Teleostei</taxon>
        <taxon>Neoteleostei</taxon>
        <taxon>Acanthomorphata</taxon>
        <taxon>Zeiogadaria</taxon>
        <taxon>Gadariae</taxon>
        <taxon>Gadiformes</taxon>
        <taxon>Muraenolepidoidei</taxon>
        <taxon>Muraenolepididae</taxon>
        <taxon>Muraenolepis</taxon>
    </lineage>
</organism>
<dbReference type="PANTHER" id="PTHR11243">
    <property type="entry name" value="GROWTH FACTOR RECEPTOR-BOUND PROTEIN"/>
    <property type="match status" value="1"/>
</dbReference>
<feature type="compositionally biased region" description="Low complexity" evidence="1">
    <location>
        <begin position="142"/>
        <end position="154"/>
    </location>
</feature>
<dbReference type="Proteomes" id="UP001148018">
    <property type="component" value="Unassembled WGS sequence"/>
</dbReference>
<dbReference type="EMBL" id="JANIIK010000113">
    <property type="protein sequence ID" value="KAJ3591667.1"/>
    <property type="molecule type" value="Genomic_DNA"/>
</dbReference>
<evidence type="ECO:0000313" key="3">
    <source>
        <dbReference type="Proteomes" id="UP001148018"/>
    </source>
</evidence>
<protein>
    <submittedName>
        <fullName evidence="2">Uncharacterized protein</fullName>
    </submittedName>
</protein>
<evidence type="ECO:0000313" key="2">
    <source>
        <dbReference type="EMBL" id="KAJ3591667.1"/>
    </source>
</evidence>
<gene>
    <name evidence="2" type="ORF">NHX12_006799</name>
</gene>
<evidence type="ECO:0000256" key="1">
    <source>
        <dbReference type="SAM" id="MobiDB-lite"/>
    </source>
</evidence>
<sequence length="291" mass="30986">MRVVIRVVSPCRYLGQTDQQPGNNAADPDPSVPWRAGPRTPGLLAVKVMRCEEALNQKEGVDLDSLMADLCTIEQELTTVNTMTRLGLTDTKVRQKPPAGRTPAAGHHGRPSLAPNISLDDITAQLEKASLSMDEAAMQSSSLSLGSTSSTSWSAPMRGHASSQRQHRRTGSVGTVSEHEARLVAHSSRSSVASASGVSVNSASSMDSLDSVLLCAQSDGNHSLATPPLEGTNRGQASTEHSYLDSETSMILKNMAGKPSHLLTKEEQAAKTKADNIRLALEKIKEAQVKK</sequence>
<dbReference type="InterPro" id="IPR039664">
    <property type="entry name" value="GRB/APBB1IP"/>
</dbReference>
<reference evidence="2" key="1">
    <citation type="submission" date="2022-07" db="EMBL/GenBank/DDBJ databases">
        <title>Chromosome-level genome of Muraenolepis orangiensis.</title>
        <authorList>
            <person name="Kim J."/>
        </authorList>
    </citation>
    <scope>NUCLEOTIDE SEQUENCE</scope>
    <source>
        <strain evidence="2">KU_S4_2022</strain>
        <tissue evidence="2">Muscle</tissue>
    </source>
</reference>
<comment type="caution">
    <text evidence="2">The sequence shown here is derived from an EMBL/GenBank/DDBJ whole genome shotgun (WGS) entry which is preliminary data.</text>
</comment>